<keyword evidence="1" id="KW-0547">Nucleotide-binding</keyword>
<dbReference type="InterPro" id="IPR039421">
    <property type="entry name" value="Type_1_exporter"/>
</dbReference>
<sequence>PVLVLDEATAAADVRSEVAIQDAMSRFAQGRTVMVIAHRLDTVMHADRILVLEDGAIVEEGTHGQLLARNGPYARLWASGGYEVSGTQGDPSC</sequence>
<name>A0A3B9IQI1_9PROT</name>
<dbReference type="PANTHER" id="PTHR24221:SF654">
    <property type="entry name" value="ATP-BINDING CASSETTE SUB-FAMILY B MEMBER 6"/>
    <property type="match status" value="1"/>
</dbReference>
<dbReference type="Proteomes" id="UP000257706">
    <property type="component" value="Unassembled WGS sequence"/>
</dbReference>
<dbReference type="GO" id="GO:0042626">
    <property type="term" value="F:ATPase-coupled transmembrane transporter activity"/>
    <property type="evidence" value="ECO:0007669"/>
    <property type="project" value="TreeGrafter"/>
</dbReference>
<keyword evidence="1" id="KW-0067">ATP-binding</keyword>
<comment type="caution">
    <text evidence="1">The sequence shown here is derived from an EMBL/GenBank/DDBJ whole genome shotgun (WGS) entry which is preliminary data.</text>
</comment>
<dbReference type="AlphaFoldDB" id="A0A3B9IQI1"/>
<dbReference type="PANTHER" id="PTHR24221">
    <property type="entry name" value="ATP-BINDING CASSETTE SUB-FAMILY B"/>
    <property type="match status" value="1"/>
</dbReference>
<gene>
    <name evidence="1" type="ORF">DCK97_22200</name>
</gene>
<protein>
    <submittedName>
        <fullName evidence="1">ABC transporter ATP-binding protein</fullName>
    </submittedName>
</protein>
<evidence type="ECO:0000313" key="1">
    <source>
        <dbReference type="EMBL" id="HAE50131.1"/>
    </source>
</evidence>
<dbReference type="EMBL" id="DMAI01000358">
    <property type="protein sequence ID" value="HAE50131.1"/>
    <property type="molecule type" value="Genomic_DNA"/>
</dbReference>
<reference evidence="1 2" key="1">
    <citation type="journal article" date="2018" name="Nat. Biotechnol.">
        <title>A standardized bacterial taxonomy based on genome phylogeny substantially revises the tree of life.</title>
        <authorList>
            <person name="Parks D.H."/>
            <person name="Chuvochina M."/>
            <person name="Waite D.W."/>
            <person name="Rinke C."/>
            <person name="Skarshewski A."/>
            <person name="Chaumeil P.A."/>
            <person name="Hugenholtz P."/>
        </authorList>
    </citation>
    <scope>NUCLEOTIDE SEQUENCE [LARGE SCALE GENOMIC DNA]</scope>
    <source>
        <strain evidence="1">UBA8739</strain>
    </source>
</reference>
<organism evidence="1 2">
    <name type="scientific">Tistrella mobilis</name>
    <dbReference type="NCBI Taxonomy" id="171437"/>
    <lineage>
        <taxon>Bacteria</taxon>
        <taxon>Pseudomonadati</taxon>
        <taxon>Pseudomonadota</taxon>
        <taxon>Alphaproteobacteria</taxon>
        <taxon>Geminicoccales</taxon>
        <taxon>Geminicoccaceae</taxon>
        <taxon>Tistrella</taxon>
    </lineage>
</organism>
<dbReference type="SUPFAM" id="SSF52540">
    <property type="entry name" value="P-loop containing nucleoside triphosphate hydrolases"/>
    <property type="match status" value="1"/>
</dbReference>
<dbReference type="InterPro" id="IPR027417">
    <property type="entry name" value="P-loop_NTPase"/>
</dbReference>
<dbReference type="Gene3D" id="3.40.50.300">
    <property type="entry name" value="P-loop containing nucleotide triphosphate hydrolases"/>
    <property type="match status" value="1"/>
</dbReference>
<proteinExistence type="predicted"/>
<feature type="non-terminal residue" evidence="1">
    <location>
        <position position="1"/>
    </location>
</feature>
<evidence type="ECO:0000313" key="2">
    <source>
        <dbReference type="Proteomes" id="UP000257706"/>
    </source>
</evidence>
<dbReference type="GO" id="GO:0005524">
    <property type="term" value="F:ATP binding"/>
    <property type="evidence" value="ECO:0007669"/>
    <property type="project" value="UniProtKB-KW"/>
</dbReference>
<accession>A0A3B9IQI1</accession>